<organism evidence="1 2">
    <name type="scientific">[Clostridium] fimetarium</name>
    <dbReference type="NCBI Taxonomy" id="99656"/>
    <lineage>
        <taxon>Bacteria</taxon>
        <taxon>Bacillati</taxon>
        <taxon>Bacillota</taxon>
        <taxon>Clostridia</taxon>
        <taxon>Lachnospirales</taxon>
        <taxon>Lachnospiraceae</taxon>
    </lineage>
</organism>
<gene>
    <name evidence="1" type="ORF">SAMN05421659_109196</name>
</gene>
<evidence type="ECO:0000313" key="1">
    <source>
        <dbReference type="EMBL" id="SEW31894.1"/>
    </source>
</evidence>
<accession>A0A1I0QXX6</accession>
<name>A0A1I0QXX6_9FIRM</name>
<keyword evidence="2" id="KW-1185">Reference proteome</keyword>
<protein>
    <recommendedName>
        <fullName evidence="3">DUF2971 domain-containing protein</fullName>
    </recommendedName>
</protein>
<sequence>MKNLNNDLDLLKFIENLEGSTINIPSINDNMQFINASREQAKNHKFLFQCTKSSALLSIIQNKELWLTNLKLVNDKEEANRIDAPEYESSYYVGCFTYCSDISSEHWEEYGNMDDGVLFSVKQEGFQKAAIFMNSECKKETDNSFFEIYKNNYDARNEKISEQVNNHRIINPYYIFDFDFYQVVYDDKLKKDILGSSFTYYQGMKLHGQSLTPTVAGIIKKTKGICTRNDNEPYTKEWISEKEVRLKVGIQPFLEPKEKWPYFPKIAVPLNESAFNDFQIRFSPHFEHSKKIKFIKELNVLLPTINISVL</sequence>
<dbReference type="OrthoDB" id="2083139at2"/>
<evidence type="ECO:0000313" key="2">
    <source>
        <dbReference type="Proteomes" id="UP000199701"/>
    </source>
</evidence>
<proteinExistence type="predicted"/>
<dbReference type="STRING" id="99656.SAMN05421659_109196"/>
<dbReference type="EMBL" id="FOJI01000009">
    <property type="protein sequence ID" value="SEW31894.1"/>
    <property type="molecule type" value="Genomic_DNA"/>
</dbReference>
<dbReference type="RefSeq" id="WP_092454611.1">
    <property type="nucleotide sequence ID" value="NZ_FOJI01000009.1"/>
</dbReference>
<dbReference type="AlphaFoldDB" id="A0A1I0QXX6"/>
<reference evidence="1 2" key="1">
    <citation type="submission" date="2016-10" db="EMBL/GenBank/DDBJ databases">
        <authorList>
            <person name="de Groot N.N."/>
        </authorList>
    </citation>
    <scope>NUCLEOTIDE SEQUENCE [LARGE SCALE GENOMIC DNA]</scope>
    <source>
        <strain evidence="1 2">DSM 9179</strain>
    </source>
</reference>
<evidence type="ECO:0008006" key="3">
    <source>
        <dbReference type="Google" id="ProtNLM"/>
    </source>
</evidence>
<dbReference type="Proteomes" id="UP000199701">
    <property type="component" value="Unassembled WGS sequence"/>
</dbReference>